<dbReference type="EMBL" id="SIDB01000009">
    <property type="protein sequence ID" value="KAI3428109.1"/>
    <property type="molecule type" value="Genomic_DNA"/>
</dbReference>
<accession>A0A9D4TKA9</accession>
<proteinExistence type="predicted"/>
<gene>
    <name evidence="1" type="ORF">D9Q98_006492</name>
</gene>
<evidence type="ECO:0000313" key="1">
    <source>
        <dbReference type="EMBL" id="KAI3428109.1"/>
    </source>
</evidence>
<sequence length="128" mass="14430">MSQCSEDTGKQGELDIALQREVAKELKARKRASSKASISKPQPLKLAAKEDAFRRAWRHTAGDLTEADQRKAVHQALEVFRQLPPSSSYAQHRIRVLEKALQLLDKADSERSIAERSELEQLLGQLKI</sequence>
<protein>
    <submittedName>
        <fullName evidence="1">Uncharacterized protein</fullName>
    </submittedName>
</protein>
<dbReference type="AlphaFoldDB" id="A0A9D4TKA9"/>
<keyword evidence="2" id="KW-1185">Reference proteome</keyword>
<dbReference type="OrthoDB" id="1928932at2759"/>
<reference evidence="1" key="1">
    <citation type="journal article" date="2019" name="Plant J.">
        <title>Chlorella vulgaris genome assembly and annotation reveals the molecular basis for metabolic acclimation to high light conditions.</title>
        <authorList>
            <person name="Cecchin M."/>
            <person name="Marcolungo L."/>
            <person name="Rossato M."/>
            <person name="Girolomoni L."/>
            <person name="Cosentino E."/>
            <person name="Cuine S."/>
            <person name="Li-Beisson Y."/>
            <person name="Delledonne M."/>
            <person name="Ballottari M."/>
        </authorList>
    </citation>
    <scope>NUCLEOTIDE SEQUENCE</scope>
    <source>
        <strain evidence="1">211/11P</strain>
    </source>
</reference>
<name>A0A9D4TKA9_CHLVU</name>
<comment type="caution">
    <text evidence="1">The sequence shown here is derived from an EMBL/GenBank/DDBJ whole genome shotgun (WGS) entry which is preliminary data.</text>
</comment>
<dbReference type="Proteomes" id="UP001055712">
    <property type="component" value="Unassembled WGS sequence"/>
</dbReference>
<reference evidence="1" key="2">
    <citation type="submission" date="2020-11" db="EMBL/GenBank/DDBJ databases">
        <authorList>
            <person name="Cecchin M."/>
            <person name="Marcolungo L."/>
            <person name="Rossato M."/>
            <person name="Girolomoni L."/>
            <person name="Cosentino E."/>
            <person name="Cuine S."/>
            <person name="Li-Beisson Y."/>
            <person name="Delledonne M."/>
            <person name="Ballottari M."/>
        </authorList>
    </citation>
    <scope>NUCLEOTIDE SEQUENCE</scope>
    <source>
        <strain evidence="1">211/11P</strain>
        <tissue evidence="1">Whole cell</tissue>
    </source>
</reference>
<evidence type="ECO:0000313" key="2">
    <source>
        <dbReference type="Proteomes" id="UP001055712"/>
    </source>
</evidence>
<organism evidence="1 2">
    <name type="scientific">Chlorella vulgaris</name>
    <name type="common">Green alga</name>
    <dbReference type="NCBI Taxonomy" id="3077"/>
    <lineage>
        <taxon>Eukaryota</taxon>
        <taxon>Viridiplantae</taxon>
        <taxon>Chlorophyta</taxon>
        <taxon>core chlorophytes</taxon>
        <taxon>Trebouxiophyceae</taxon>
        <taxon>Chlorellales</taxon>
        <taxon>Chlorellaceae</taxon>
        <taxon>Chlorella clade</taxon>
        <taxon>Chlorella</taxon>
    </lineage>
</organism>